<accession>A0A0K2TNL1</accession>
<name>A0A0K2TNL1_LEPSM</name>
<organism evidence="1">
    <name type="scientific">Lepeophtheirus salmonis</name>
    <name type="common">Salmon louse</name>
    <name type="synonym">Caligus salmonis</name>
    <dbReference type="NCBI Taxonomy" id="72036"/>
    <lineage>
        <taxon>Eukaryota</taxon>
        <taxon>Metazoa</taxon>
        <taxon>Ecdysozoa</taxon>
        <taxon>Arthropoda</taxon>
        <taxon>Crustacea</taxon>
        <taxon>Multicrustacea</taxon>
        <taxon>Hexanauplia</taxon>
        <taxon>Copepoda</taxon>
        <taxon>Siphonostomatoida</taxon>
        <taxon>Caligidae</taxon>
        <taxon>Lepeophtheirus</taxon>
    </lineage>
</organism>
<sequence length="66" mass="7870">MSWKDISFMVIWMDLSLRNIRNMDPYPYILPVPLNIPFIRLLVLSSMHWSVHGISTLVISFEQLFF</sequence>
<dbReference type="AlphaFoldDB" id="A0A0K2TNL1"/>
<proteinExistence type="predicted"/>
<dbReference type="EMBL" id="HACA01010198">
    <property type="protein sequence ID" value="CDW27559.1"/>
    <property type="molecule type" value="Transcribed_RNA"/>
</dbReference>
<evidence type="ECO:0000313" key="1">
    <source>
        <dbReference type="EMBL" id="CDW27559.1"/>
    </source>
</evidence>
<protein>
    <submittedName>
        <fullName evidence="1">Uncharacterized protein</fullName>
    </submittedName>
</protein>
<reference evidence="1" key="1">
    <citation type="submission" date="2014-05" db="EMBL/GenBank/DDBJ databases">
        <authorList>
            <person name="Chronopoulou M."/>
        </authorList>
    </citation>
    <scope>NUCLEOTIDE SEQUENCE</scope>
    <source>
        <tissue evidence="1">Whole organism</tissue>
    </source>
</reference>